<dbReference type="SUPFAM" id="SSF55846">
    <property type="entry name" value="N-acetylmuramoyl-L-alanine amidase-like"/>
    <property type="match status" value="1"/>
</dbReference>
<proteinExistence type="inferred from homology"/>
<dbReference type="PANTHER" id="PTHR11022">
    <property type="entry name" value="PEPTIDOGLYCAN RECOGNITION PROTEIN"/>
    <property type="match status" value="1"/>
</dbReference>
<comment type="similarity">
    <text evidence="1">Belongs to the N-acetylmuramoyl-L-alanine amidase 2 family.</text>
</comment>
<dbReference type="InterPro" id="IPR002502">
    <property type="entry name" value="Amidase_domain"/>
</dbReference>
<feature type="region of interest" description="Disordered" evidence="2">
    <location>
        <begin position="461"/>
        <end position="514"/>
    </location>
</feature>
<dbReference type="eggNOG" id="COG5479">
    <property type="taxonomic scope" value="Bacteria"/>
</dbReference>
<dbReference type="KEGG" id="chn:A605_13165"/>
<dbReference type="PANTHER" id="PTHR11022:SF41">
    <property type="entry name" value="PEPTIDOGLYCAN-RECOGNITION PROTEIN LC-RELATED"/>
    <property type="match status" value="1"/>
</dbReference>
<evidence type="ECO:0000256" key="2">
    <source>
        <dbReference type="SAM" id="MobiDB-lite"/>
    </source>
</evidence>
<accession>M1N129</accession>
<dbReference type="Proteomes" id="UP000011723">
    <property type="component" value="Chromosome"/>
</dbReference>
<feature type="compositionally biased region" description="Low complexity" evidence="2">
    <location>
        <begin position="468"/>
        <end position="499"/>
    </location>
</feature>
<dbReference type="GO" id="GO:0009253">
    <property type="term" value="P:peptidoglycan catabolic process"/>
    <property type="evidence" value="ECO:0007669"/>
    <property type="project" value="InterPro"/>
</dbReference>
<name>M1N129_9CORY</name>
<dbReference type="InterPro" id="IPR036505">
    <property type="entry name" value="Amidase/PGRP_sf"/>
</dbReference>
<dbReference type="EMBL" id="CP003697">
    <property type="protein sequence ID" value="AGF73629.1"/>
    <property type="molecule type" value="Genomic_DNA"/>
</dbReference>
<reference evidence="5 6" key="1">
    <citation type="journal article" date="2012" name="Stand. Genomic Sci.">
        <title>Genome sequence of the halotolerant bacterium Corynebacterium halotolerans type strain YIM 70093(T) (= DSM 44683(T)).</title>
        <authorList>
            <person name="Ruckert C."/>
            <person name="Albersmeier A."/>
            <person name="Al-Dilaimi A."/>
            <person name="Niehaus K."/>
            <person name="Szczepanowski R."/>
            <person name="Kalinowski J."/>
        </authorList>
    </citation>
    <scope>NUCLEOTIDE SEQUENCE [LARGE SCALE GENOMIC DNA]</scope>
    <source>
        <strain evidence="5">YIM 70093</strain>
    </source>
</reference>
<dbReference type="SMART" id="SM00701">
    <property type="entry name" value="PGRP"/>
    <property type="match status" value="1"/>
</dbReference>
<evidence type="ECO:0000313" key="5">
    <source>
        <dbReference type="EMBL" id="AGF73629.1"/>
    </source>
</evidence>
<evidence type="ECO:0000259" key="3">
    <source>
        <dbReference type="SMART" id="SM00644"/>
    </source>
</evidence>
<evidence type="ECO:0008006" key="7">
    <source>
        <dbReference type="Google" id="ProtNLM"/>
    </source>
</evidence>
<dbReference type="InterPro" id="IPR015510">
    <property type="entry name" value="PGRP"/>
</dbReference>
<sequence>MILSTALVVAAAFGGNRILNTQGAGSGPVEASEATVSLASGENVVVDDAAISAQSGEGGERTVKEFTRDEQFSMFALTWYGHQDIAAFVRAENADGTWGPWYAADPLAETGPDGKTGTDLIYLEPTNKVQVSLTGVDLFSDETAPDVQLEEQPVKQAPAEQAPAPAEAAPTEQAPVEAPVEQAPAQEAPAQEAPAQAPEAGTAPEEAPAPSNGTAPLPSNYGAIRPVADVIDASEIEAVFIDGNAADGGIALASESTTYGMPDVVTRAGWGANESLRCDSPTIDNQVSAVTIHHTAGSNNYSQVEAASVVRGIYRYHASTLGWCDVGYNALVDKYGTIYEGRAGGLDKAVQGAHVGGFNQNTWGVSMIGNYDITQPSPEMIRSVGELAGWKAAISGFHPKGTDQHYAEFSFGGSKYAAGGGGTFPNINAHRDFHYNTCPGQYGYAQMDNIRDIAADKYQEIESGTGGSSPSSSAPDGSTTQSSTSSASPEPTDTGTNEPAPEPGPAPGTPTALLSSIVNGDESVLTTLVGSLAALAITAALSDGELTGGSSQVGDVELIEGLTISDLTPIISTVISLSGDSEIEQAWNRINASAGPVLGSPRGGIATTGYLGGDAPVDYALFDRGIILDSEETGTNALWGAIADAWAGQGFDLGPLGLPLNEEYAAGDLVRVDFQGGYVTYDPATNQVDIQLN</sequence>
<dbReference type="PATRIC" id="fig|1121362.3.peg.2676"/>
<dbReference type="GO" id="GO:0008745">
    <property type="term" value="F:N-acetylmuramoyl-L-alanine amidase activity"/>
    <property type="evidence" value="ECO:0007669"/>
    <property type="project" value="InterPro"/>
</dbReference>
<evidence type="ECO:0000259" key="4">
    <source>
        <dbReference type="SMART" id="SM00701"/>
    </source>
</evidence>
<organism evidence="5 6">
    <name type="scientific">Corynebacterium halotolerans YIM 70093 = DSM 44683</name>
    <dbReference type="NCBI Taxonomy" id="1121362"/>
    <lineage>
        <taxon>Bacteria</taxon>
        <taxon>Bacillati</taxon>
        <taxon>Actinomycetota</taxon>
        <taxon>Actinomycetes</taxon>
        <taxon>Mycobacteriales</taxon>
        <taxon>Corynebacteriaceae</taxon>
        <taxon>Corynebacterium</taxon>
    </lineage>
</organism>
<dbReference type="GO" id="GO:0008270">
    <property type="term" value="F:zinc ion binding"/>
    <property type="evidence" value="ECO:0007669"/>
    <property type="project" value="InterPro"/>
</dbReference>
<gene>
    <name evidence="5" type="ORF">A605_13165</name>
</gene>
<dbReference type="STRING" id="1121362.A605_13165"/>
<dbReference type="Gene3D" id="3.40.80.10">
    <property type="entry name" value="Peptidoglycan recognition protein-like"/>
    <property type="match status" value="1"/>
</dbReference>
<keyword evidence="6" id="KW-1185">Reference proteome</keyword>
<dbReference type="InterPro" id="IPR006619">
    <property type="entry name" value="PGRP_domain_met/bac"/>
</dbReference>
<feature type="compositionally biased region" description="Low complexity" evidence="2">
    <location>
        <begin position="151"/>
        <end position="210"/>
    </location>
</feature>
<feature type="region of interest" description="Disordered" evidence="2">
    <location>
        <begin position="151"/>
        <end position="218"/>
    </location>
</feature>
<evidence type="ECO:0000313" key="6">
    <source>
        <dbReference type="Proteomes" id="UP000011723"/>
    </source>
</evidence>
<protein>
    <recommendedName>
        <fullName evidence="7">Peptidoglycan recognition protein family domain-containing protein</fullName>
    </recommendedName>
</protein>
<dbReference type="SMART" id="SM00644">
    <property type="entry name" value="Ami_2"/>
    <property type="match status" value="1"/>
</dbReference>
<feature type="domain" description="N-acetylmuramoyl-L-alanine amidase" evidence="3">
    <location>
        <begin position="275"/>
        <end position="434"/>
    </location>
</feature>
<dbReference type="AlphaFoldDB" id="M1N129"/>
<evidence type="ECO:0000256" key="1">
    <source>
        <dbReference type="ARBA" id="ARBA00007553"/>
    </source>
</evidence>
<feature type="domain" description="Peptidoglycan recognition protein family" evidence="4">
    <location>
        <begin position="262"/>
        <end position="406"/>
    </location>
</feature>
<dbReference type="HOGENOM" id="CLU_018529_1_1_11"/>
<dbReference type="CDD" id="cd06583">
    <property type="entry name" value="PGRP"/>
    <property type="match status" value="1"/>
</dbReference>
<dbReference type="Pfam" id="PF01510">
    <property type="entry name" value="Amidase_2"/>
    <property type="match status" value="1"/>
</dbReference>